<protein>
    <submittedName>
        <fullName evidence="1">Uncharacterized protein</fullName>
    </submittedName>
</protein>
<dbReference type="RefSeq" id="WP_124585519.1">
    <property type="nucleotide sequence ID" value="NZ_QTQV01000039.1"/>
</dbReference>
<accession>A0A3N8NXF5</accession>
<reference evidence="1 2" key="1">
    <citation type="submission" date="2018-08" db="EMBL/GenBank/DDBJ databases">
        <title>Comparative analysis of Burkholderia isolates from Puerto Rico.</title>
        <authorList>
            <person name="Hall C."/>
            <person name="Sahl J."/>
            <person name="Wagner D."/>
        </authorList>
    </citation>
    <scope>NUCLEOTIDE SEQUENCE [LARGE SCALE GENOMIC DNA]</scope>
    <source>
        <strain evidence="1 2">Bp9025</strain>
    </source>
</reference>
<proteinExistence type="predicted"/>
<name>A0A3N8NXF5_9BURK</name>
<evidence type="ECO:0000313" key="1">
    <source>
        <dbReference type="EMBL" id="RQT04367.1"/>
    </source>
</evidence>
<dbReference type="Proteomes" id="UP000277921">
    <property type="component" value="Unassembled WGS sequence"/>
</dbReference>
<comment type="caution">
    <text evidence="1">The sequence shown here is derived from an EMBL/GenBank/DDBJ whole genome shotgun (WGS) entry which is preliminary data.</text>
</comment>
<dbReference type="AlphaFoldDB" id="A0A3N8NXF5"/>
<organism evidence="1 2">
    <name type="scientific">Burkholderia contaminans</name>
    <dbReference type="NCBI Taxonomy" id="488447"/>
    <lineage>
        <taxon>Bacteria</taxon>
        <taxon>Pseudomonadati</taxon>
        <taxon>Pseudomonadota</taxon>
        <taxon>Betaproteobacteria</taxon>
        <taxon>Burkholderiales</taxon>
        <taxon>Burkholderiaceae</taxon>
        <taxon>Burkholderia</taxon>
        <taxon>Burkholderia cepacia complex</taxon>
    </lineage>
</organism>
<gene>
    <name evidence="1" type="ORF">DF051_37030</name>
</gene>
<sequence length="147" mass="16069">MSTFVRPTYADLDTIIGSIKAERGDAFNEDLADDTQYLTLMINASVTIEGTVFNLLLEGVAEDDRDTLGFYTSGQGKHDDQDELQKAVLALFGEADGVDDDDIADYMQSESTPATAFWERLCKALYDAGGNVWNAFTDEVYAAANEA</sequence>
<dbReference type="EMBL" id="QTQV01000039">
    <property type="protein sequence ID" value="RQT04367.1"/>
    <property type="molecule type" value="Genomic_DNA"/>
</dbReference>
<evidence type="ECO:0000313" key="2">
    <source>
        <dbReference type="Proteomes" id="UP000277921"/>
    </source>
</evidence>